<proteinExistence type="predicted"/>
<name>A0ABP4X3P9_9MICO</name>
<keyword evidence="1" id="KW-0472">Membrane</keyword>
<organism evidence="2 3">
    <name type="scientific">Nostocoides vanveenii</name>
    <dbReference type="NCBI Taxonomy" id="330835"/>
    <lineage>
        <taxon>Bacteria</taxon>
        <taxon>Bacillati</taxon>
        <taxon>Actinomycetota</taxon>
        <taxon>Actinomycetes</taxon>
        <taxon>Micrococcales</taxon>
        <taxon>Intrasporangiaceae</taxon>
        <taxon>Nostocoides</taxon>
    </lineage>
</organism>
<accession>A0ABP4X3P9</accession>
<keyword evidence="3" id="KW-1185">Reference proteome</keyword>
<dbReference type="Proteomes" id="UP001501475">
    <property type="component" value="Unassembled WGS sequence"/>
</dbReference>
<sequence>MSIRFRQYGEPRPLAFIATGAVLGIVVGVLIYLLNPDNGDYSARTAFGYLAVFCGLLGGLLGGVVASVLSYRR</sequence>
<comment type="caution">
    <text evidence="2">The sequence shown here is derived from an EMBL/GenBank/DDBJ whole genome shotgun (WGS) entry which is preliminary data.</text>
</comment>
<keyword evidence="1" id="KW-1133">Transmembrane helix</keyword>
<evidence type="ECO:0000313" key="2">
    <source>
        <dbReference type="EMBL" id="GAA1767117.1"/>
    </source>
</evidence>
<dbReference type="EMBL" id="BAAAPN010000057">
    <property type="protein sequence ID" value="GAA1767117.1"/>
    <property type="molecule type" value="Genomic_DNA"/>
</dbReference>
<evidence type="ECO:0000256" key="1">
    <source>
        <dbReference type="SAM" id="Phobius"/>
    </source>
</evidence>
<protein>
    <submittedName>
        <fullName evidence="2">Uncharacterized protein</fullName>
    </submittedName>
</protein>
<dbReference type="RefSeq" id="WP_344067351.1">
    <property type="nucleotide sequence ID" value="NZ_BAAAPN010000057.1"/>
</dbReference>
<evidence type="ECO:0000313" key="3">
    <source>
        <dbReference type="Proteomes" id="UP001501475"/>
    </source>
</evidence>
<feature type="transmembrane region" description="Helical" evidence="1">
    <location>
        <begin position="12"/>
        <end position="34"/>
    </location>
</feature>
<keyword evidence="1" id="KW-0812">Transmembrane</keyword>
<feature type="transmembrane region" description="Helical" evidence="1">
    <location>
        <begin position="46"/>
        <end position="71"/>
    </location>
</feature>
<gene>
    <name evidence="2" type="ORF">GCM10009810_27330</name>
</gene>
<reference evidence="3" key="1">
    <citation type="journal article" date="2019" name="Int. J. Syst. Evol. Microbiol.">
        <title>The Global Catalogue of Microorganisms (GCM) 10K type strain sequencing project: providing services to taxonomists for standard genome sequencing and annotation.</title>
        <authorList>
            <consortium name="The Broad Institute Genomics Platform"/>
            <consortium name="The Broad Institute Genome Sequencing Center for Infectious Disease"/>
            <person name="Wu L."/>
            <person name="Ma J."/>
        </authorList>
    </citation>
    <scope>NUCLEOTIDE SEQUENCE [LARGE SCALE GENOMIC DNA]</scope>
    <source>
        <strain evidence="3">JCM 15591</strain>
    </source>
</reference>